<dbReference type="PANTHER" id="PTHR12592:SF0">
    <property type="entry name" value="ATP-DEPENDENT (S)-NAD(P)H-HYDRATE DEHYDRATASE"/>
    <property type="match status" value="1"/>
</dbReference>
<feature type="binding site" evidence="6">
    <location>
        <position position="112"/>
    </location>
    <ligand>
        <name>(6S)-NADPHX</name>
        <dbReference type="ChEBI" id="CHEBI:64076"/>
    </ligand>
</feature>
<dbReference type="GO" id="GO:0005524">
    <property type="term" value="F:ATP binding"/>
    <property type="evidence" value="ECO:0007669"/>
    <property type="project" value="UniProtKB-KW"/>
</dbReference>
<dbReference type="PROSITE" id="PS51383">
    <property type="entry name" value="YJEF_C_3"/>
    <property type="match status" value="1"/>
</dbReference>
<dbReference type="EMBL" id="MLCO01000344">
    <property type="protein sequence ID" value="ONG45623.1"/>
    <property type="molecule type" value="Genomic_DNA"/>
</dbReference>
<feature type="region of interest" description="Disordered" evidence="7">
    <location>
        <begin position="1"/>
        <end position="23"/>
    </location>
</feature>
<dbReference type="PANTHER" id="PTHR12592">
    <property type="entry name" value="ATP-DEPENDENT (S)-NAD(P)H-HYDRATE DEHYDRATASE FAMILY MEMBER"/>
    <property type="match status" value="1"/>
</dbReference>
<keyword evidence="2 6" id="KW-0067">ATP-binding</keyword>
<dbReference type="Gene3D" id="3.40.1190.20">
    <property type="match status" value="1"/>
</dbReference>
<dbReference type="InterPro" id="IPR029056">
    <property type="entry name" value="Ribokinase-like"/>
</dbReference>
<organism evidence="9 10">
    <name type="scientific">Teichococcus deserti</name>
    <dbReference type="NCBI Taxonomy" id="1817963"/>
    <lineage>
        <taxon>Bacteria</taxon>
        <taxon>Pseudomonadati</taxon>
        <taxon>Pseudomonadota</taxon>
        <taxon>Alphaproteobacteria</taxon>
        <taxon>Acetobacterales</taxon>
        <taxon>Roseomonadaceae</taxon>
        <taxon>Roseomonas</taxon>
    </lineage>
</organism>
<keyword evidence="10" id="KW-1185">Reference proteome</keyword>
<protein>
    <recommendedName>
        <fullName evidence="6">ADP-dependent (S)-NAD(P)H-hydrate dehydratase</fullName>
        <ecNumber evidence="6">4.2.1.136</ecNumber>
    </recommendedName>
    <alternativeName>
        <fullName evidence="6">ADP-dependent NAD(P)HX dehydratase</fullName>
    </alternativeName>
</protein>
<evidence type="ECO:0000256" key="2">
    <source>
        <dbReference type="ARBA" id="ARBA00022840"/>
    </source>
</evidence>
<evidence type="ECO:0000256" key="4">
    <source>
        <dbReference type="ARBA" id="ARBA00023027"/>
    </source>
</evidence>
<evidence type="ECO:0000256" key="5">
    <source>
        <dbReference type="ARBA" id="ARBA00023239"/>
    </source>
</evidence>
<accession>A0A1V2GVF9</accession>
<keyword evidence="5 6" id="KW-0456">Lyase</keyword>
<dbReference type="GO" id="GO:0046496">
    <property type="term" value="P:nicotinamide nucleotide metabolic process"/>
    <property type="evidence" value="ECO:0007669"/>
    <property type="project" value="UniProtKB-UniRule"/>
</dbReference>
<evidence type="ECO:0000256" key="7">
    <source>
        <dbReference type="SAM" id="MobiDB-lite"/>
    </source>
</evidence>
<proteinExistence type="inferred from homology"/>
<feature type="binding site" evidence="6">
    <location>
        <position position="231"/>
    </location>
    <ligand>
        <name>AMP</name>
        <dbReference type="ChEBI" id="CHEBI:456215"/>
    </ligand>
</feature>
<dbReference type="InterPro" id="IPR000631">
    <property type="entry name" value="CARKD"/>
</dbReference>
<comment type="catalytic activity">
    <reaction evidence="6">
        <text>(6S)-NADHX + ADP = AMP + phosphate + NADH + H(+)</text>
        <dbReference type="Rhea" id="RHEA:32223"/>
        <dbReference type="ChEBI" id="CHEBI:15378"/>
        <dbReference type="ChEBI" id="CHEBI:43474"/>
        <dbReference type="ChEBI" id="CHEBI:57945"/>
        <dbReference type="ChEBI" id="CHEBI:64074"/>
        <dbReference type="ChEBI" id="CHEBI:456215"/>
        <dbReference type="ChEBI" id="CHEBI:456216"/>
        <dbReference type="EC" id="4.2.1.136"/>
    </reaction>
</comment>
<gene>
    <name evidence="6" type="primary">nnrD</name>
    <name evidence="9" type="ORF">BKE38_26265</name>
</gene>
<sequence length="295" mass="29615">MKQLTGEALRGLPLPQHDQGDNKEGRGQVLVVGGCLAVPGAILLSAEGALRAGAGKLQIATCRSIAPQLGLAMPEAMVIGLPETAEGGIAADAARAILAPAARADAVLVGPGVIGAGSMAGLVTALLQEAGEATAFVFDAGALDGLSDCVTDLRRARRGAVITPHAGEMARLLDISREAVEAEPLRHARQAASELGCTVVLKGGTSYVVNASEAPWVFDGGTIGLATSGSGDVLAGIIAGLLARGASALHAALWGVYLHAEAGRRLTQRHGGIGLLARELPAEIPSIMAAGSHPP</sequence>
<evidence type="ECO:0000256" key="1">
    <source>
        <dbReference type="ARBA" id="ARBA00022741"/>
    </source>
</evidence>
<feature type="binding site" evidence="6">
    <location>
        <begin position="202"/>
        <end position="206"/>
    </location>
    <ligand>
        <name>AMP</name>
        <dbReference type="ChEBI" id="CHEBI:456215"/>
    </ligand>
</feature>
<comment type="catalytic activity">
    <reaction evidence="6">
        <text>(6S)-NADPHX + ADP = AMP + phosphate + NADPH + H(+)</text>
        <dbReference type="Rhea" id="RHEA:32235"/>
        <dbReference type="ChEBI" id="CHEBI:15378"/>
        <dbReference type="ChEBI" id="CHEBI:43474"/>
        <dbReference type="ChEBI" id="CHEBI:57783"/>
        <dbReference type="ChEBI" id="CHEBI:64076"/>
        <dbReference type="ChEBI" id="CHEBI:456215"/>
        <dbReference type="ChEBI" id="CHEBI:456216"/>
        <dbReference type="EC" id="4.2.1.136"/>
    </reaction>
</comment>
<comment type="function">
    <text evidence="6">Catalyzes the dehydration of the S-form of NAD(P)HX at the expense of ADP, which is converted to AMP. Together with NAD(P)HX epimerase, which catalyzes the epimerization of the S- and R-forms, the enzyme allows the repair of both epimers of NAD(P)HX, a damaged form of NAD(P)H that is a result of enzymatic or heat-dependent hydration.</text>
</comment>
<keyword evidence="4 6" id="KW-0520">NAD</keyword>
<comment type="similarity">
    <text evidence="6">Belongs to the NnrD/CARKD family.</text>
</comment>
<keyword evidence="3 6" id="KW-0521">NADP</keyword>
<comment type="caution">
    <text evidence="9">The sequence shown here is derived from an EMBL/GenBank/DDBJ whole genome shotgun (WGS) entry which is preliminary data.</text>
</comment>
<dbReference type="HAMAP" id="MF_01965">
    <property type="entry name" value="NADHX_dehydratase"/>
    <property type="match status" value="1"/>
</dbReference>
<reference evidence="9 10" key="1">
    <citation type="submission" date="2016-10" db="EMBL/GenBank/DDBJ databases">
        <title>Draft Genome sequence of Roseomonas sp. strain M3.</title>
        <authorList>
            <person name="Subhash Y."/>
            <person name="Lee S."/>
        </authorList>
    </citation>
    <scope>NUCLEOTIDE SEQUENCE [LARGE SCALE GENOMIC DNA]</scope>
    <source>
        <strain evidence="9 10">M3</strain>
    </source>
</reference>
<dbReference type="Pfam" id="PF01256">
    <property type="entry name" value="Carb_kinase"/>
    <property type="match status" value="1"/>
</dbReference>
<comment type="cofactor">
    <cofactor evidence="6">
        <name>Mg(2+)</name>
        <dbReference type="ChEBI" id="CHEBI:18420"/>
    </cofactor>
</comment>
<keyword evidence="1 6" id="KW-0547">Nucleotide-binding</keyword>
<name>A0A1V2GVF9_9PROT</name>
<feature type="binding site" evidence="6">
    <location>
        <position position="165"/>
    </location>
    <ligand>
        <name>(6S)-NADPHX</name>
        <dbReference type="ChEBI" id="CHEBI:64076"/>
    </ligand>
</feature>
<evidence type="ECO:0000256" key="3">
    <source>
        <dbReference type="ARBA" id="ARBA00022857"/>
    </source>
</evidence>
<feature type="domain" description="YjeF C-terminal" evidence="8">
    <location>
        <begin position="6"/>
        <end position="291"/>
    </location>
</feature>
<evidence type="ECO:0000256" key="6">
    <source>
        <dbReference type="HAMAP-Rule" id="MF_01965"/>
    </source>
</evidence>
<dbReference type="NCBIfam" id="TIGR00196">
    <property type="entry name" value="yjeF_cterm"/>
    <property type="match status" value="1"/>
</dbReference>
<dbReference type="GO" id="GO:0052856">
    <property type="term" value="F:NAD(P)HX epimerase activity"/>
    <property type="evidence" value="ECO:0007669"/>
    <property type="project" value="TreeGrafter"/>
</dbReference>
<dbReference type="GO" id="GO:0052855">
    <property type="term" value="F:ADP-dependent NAD(P)H-hydrate dehydratase activity"/>
    <property type="evidence" value="ECO:0007669"/>
    <property type="project" value="UniProtKB-UniRule"/>
</dbReference>
<evidence type="ECO:0000259" key="8">
    <source>
        <dbReference type="PROSITE" id="PS51383"/>
    </source>
</evidence>
<feature type="binding site" evidence="6">
    <location>
        <position position="41"/>
    </location>
    <ligand>
        <name>(6S)-NADPHX</name>
        <dbReference type="ChEBI" id="CHEBI:64076"/>
    </ligand>
</feature>
<dbReference type="AlphaFoldDB" id="A0A1V2GVF9"/>
<comment type="subunit">
    <text evidence="6">Homotetramer.</text>
</comment>
<feature type="binding site" evidence="6">
    <location>
        <position position="232"/>
    </location>
    <ligand>
        <name>(6S)-NADPHX</name>
        <dbReference type="ChEBI" id="CHEBI:64076"/>
    </ligand>
</feature>
<dbReference type="GO" id="GO:0110051">
    <property type="term" value="P:metabolite repair"/>
    <property type="evidence" value="ECO:0007669"/>
    <property type="project" value="TreeGrafter"/>
</dbReference>
<dbReference type="EC" id="4.2.1.136" evidence="6"/>
<dbReference type="Proteomes" id="UP000188879">
    <property type="component" value="Unassembled WGS sequence"/>
</dbReference>
<evidence type="ECO:0000313" key="10">
    <source>
        <dbReference type="Proteomes" id="UP000188879"/>
    </source>
</evidence>
<dbReference type="CDD" id="cd01171">
    <property type="entry name" value="YXKO-related"/>
    <property type="match status" value="1"/>
</dbReference>
<evidence type="ECO:0000313" key="9">
    <source>
        <dbReference type="EMBL" id="ONG45623.1"/>
    </source>
</evidence>
<dbReference type="OrthoDB" id="9806925at2"/>
<dbReference type="SUPFAM" id="SSF53613">
    <property type="entry name" value="Ribokinase-like"/>
    <property type="match status" value="1"/>
</dbReference>
<dbReference type="RefSeq" id="WP_076960223.1">
    <property type="nucleotide sequence ID" value="NZ_MLCO01000344.1"/>
</dbReference>